<dbReference type="Proteomes" id="UP000095300">
    <property type="component" value="Unassembled WGS sequence"/>
</dbReference>
<feature type="domain" description="Pseudouridine synthase II N-terminal" evidence="2">
    <location>
        <begin position="105"/>
        <end position="238"/>
    </location>
</feature>
<dbReference type="AlphaFoldDB" id="A0A1I8PZT6"/>
<organism evidence="3 4">
    <name type="scientific">Stomoxys calcitrans</name>
    <name type="common">Stable fly</name>
    <name type="synonym">Conops calcitrans</name>
    <dbReference type="NCBI Taxonomy" id="35570"/>
    <lineage>
        <taxon>Eukaryota</taxon>
        <taxon>Metazoa</taxon>
        <taxon>Ecdysozoa</taxon>
        <taxon>Arthropoda</taxon>
        <taxon>Hexapoda</taxon>
        <taxon>Insecta</taxon>
        <taxon>Pterygota</taxon>
        <taxon>Neoptera</taxon>
        <taxon>Endopterygota</taxon>
        <taxon>Diptera</taxon>
        <taxon>Brachycera</taxon>
        <taxon>Muscomorpha</taxon>
        <taxon>Muscoidea</taxon>
        <taxon>Muscidae</taxon>
        <taxon>Stomoxys</taxon>
    </lineage>
</organism>
<dbReference type="InterPro" id="IPR039048">
    <property type="entry name" value="Trub2"/>
</dbReference>
<evidence type="ECO:0000256" key="1">
    <source>
        <dbReference type="ARBA" id="ARBA00008999"/>
    </source>
</evidence>
<evidence type="ECO:0000259" key="2">
    <source>
        <dbReference type="Pfam" id="PF01509"/>
    </source>
</evidence>
<gene>
    <name evidence="3" type="primary">106094802</name>
</gene>
<dbReference type="GO" id="GO:0003723">
    <property type="term" value="F:RNA binding"/>
    <property type="evidence" value="ECO:0007669"/>
    <property type="project" value="InterPro"/>
</dbReference>
<dbReference type="InterPro" id="IPR020103">
    <property type="entry name" value="PsdUridine_synth_cat_dom_sf"/>
</dbReference>
<accession>A0A1I8PZT6</accession>
<comment type="similarity">
    <text evidence="1">Belongs to the pseudouridine synthase TruB family.</text>
</comment>
<dbReference type="PANTHER" id="PTHR13195">
    <property type="entry name" value="PSEUDOURIDINE SYNTHASE-RELATED"/>
    <property type="match status" value="1"/>
</dbReference>
<dbReference type="PANTHER" id="PTHR13195:SF0">
    <property type="entry name" value="PSEUDOURIDYLATE SYNTHASE TRUB2, MITOCHONDRIAL"/>
    <property type="match status" value="1"/>
</dbReference>
<dbReference type="GO" id="GO:0009982">
    <property type="term" value="F:pseudouridine synthase activity"/>
    <property type="evidence" value="ECO:0007669"/>
    <property type="project" value="InterPro"/>
</dbReference>
<proteinExistence type="inferred from homology"/>
<evidence type="ECO:0000313" key="3">
    <source>
        <dbReference type="EnsemblMetazoa" id="SCAU012541-PA"/>
    </source>
</evidence>
<reference evidence="3" key="1">
    <citation type="submission" date="2020-05" db="UniProtKB">
        <authorList>
            <consortium name="EnsemblMetazoa"/>
        </authorList>
    </citation>
    <scope>IDENTIFICATION</scope>
    <source>
        <strain evidence="3">USDA</strain>
    </source>
</reference>
<name>A0A1I8PZT6_STOCA</name>
<dbReference type="EnsemblMetazoa" id="SCAU012541-RA">
    <property type="protein sequence ID" value="SCAU012541-PA"/>
    <property type="gene ID" value="SCAU012541"/>
</dbReference>
<dbReference type="OrthoDB" id="9995526at2759"/>
<dbReference type="VEuPathDB" id="VectorBase:SCAU012541"/>
<protein>
    <recommendedName>
        <fullName evidence="2">Pseudouridine synthase II N-terminal domain-containing protein</fullName>
    </recommendedName>
</protein>
<evidence type="ECO:0000313" key="4">
    <source>
        <dbReference type="Proteomes" id="UP000095300"/>
    </source>
</evidence>
<dbReference type="InterPro" id="IPR002501">
    <property type="entry name" value="PsdUridine_synth_N"/>
</dbReference>
<dbReference type="Gene3D" id="3.30.2350.10">
    <property type="entry name" value="Pseudouridine synthase"/>
    <property type="match status" value="1"/>
</dbReference>
<dbReference type="SUPFAM" id="SSF55120">
    <property type="entry name" value="Pseudouridine synthase"/>
    <property type="match status" value="1"/>
</dbReference>
<dbReference type="STRING" id="35570.A0A1I8PZT6"/>
<dbReference type="GO" id="GO:0006396">
    <property type="term" value="P:RNA processing"/>
    <property type="evidence" value="ECO:0007669"/>
    <property type="project" value="InterPro"/>
</dbReference>
<dbReference type="KEGG" id="scac:106094802"/>
<dbReference type="Pfam" id="PF01509">
    <property type="entry name" value="TruB_N"/>
    <property type="match status" value="1"/>
</dbReference>
<keyword evidence="4" id="KW-1185">Reference proteome</keyword>
<sequence>MSSLRKIQDASVIFRNLNGIINVYKPQGMKVKHVKAAILNNICKDLNELRANNEPQLHQVPLLATGGAADPLLRKVHSLNLAEHVLSTGPLYEMEDIRCATVASLGQHTSGVLLFGINKGLKQSMRIQRNRPVRAYHVTGKLGVATENHLPNSLITLKANYRHVHPDRLSSLASSLQASHQRKMFELCGVDLQSQAAYEIACKGLIRPANNTQPVIYGIKLIDFQRPHFTLEIHAINETEDYLATLIHEIGIELRSVAHCTALRCIRHGKFTVEGALLRQAWNLPGVVRNMREQKQILEQHPYLLKQSSIELRN</sequence>
<dbReference type="GO" id="GO:0001522">
    <property type="term" value="P:pseudouridine synthesis"/>
    <property type="evidence" value="ECO:0007669"/>
    <property type="project" value="InterPro"/>
</dbReference>